<name>A0A2H5EV07_9RHOB</name>
<evidence type="ECO:0000256" key="1">
    <source>
        <dbReference type="SAM" id="MobiDB-lite"/>
    </source>
</evidence>
<gene>
    <name evidence="2" type="ORF">CX676_02275</name>
</gene>
<proteinExistence type="predicted"/>
<dbReference type="RefSeq" id="WP_101751169.1">
    <property type="nucleotide sequence ID" value="NZ_CP025430.1"/>
</dbReference>
<reference evidence="2 3" key="1">
    <citation type="journal article" date="2013" name="Antonie Van Leeuwenhoek">
        <title>Paracoccus zhejiangensis sp. nov., isolated from activated sludge in wastewater-treatment system.</title>
        <authorList>
            <person name="Wu Z.G."/>
            <person name="Zhang D.F."/>
            <person name="Liu Y.L."/>
            <person name="Wang F."/>
            <person name="Jiang X."/>
            <person name="Li C."/>
            <person name="Li S.P."/>
            <person name="Hong Q."/>
            <person name="Li W.J."/>
        </authorList>
    </citation>
    <scope>NUCLEOTIDE SEQUENCE [LARGE SCALE GENOMIC DNA]</scope>
    <source>
        <strain evidence="2 3">J6</strain>
    </source>
</reference>
<accession>A0A2H5EV07</accession>
<evidence type="ECO:0000313" key="2">
    <source>
        <dbReference type="EMBL" id="AUH63127.1"/>
    </source>
</evidence>
<protein>
    <submittedName>
        <fullName evidence="2">Permease</fullName>
    </submittedName>
</protein>
<keyword evidence="3" id="KW-1185">Reference proteome</keyword>
<dbReference type="KEGG" id="pzh:CX676_02275"/>
<dbReference type="AlphaFoldDB" id="A0A2H5EV07"/>
<evidence type="ECO:0000313" key="3">
    <source>
        <dbReference type="Proteomes" id="UP000234530"/>
    </source>
</evidence>
<dbReference type="EMBL" id="CP025430">
    <property type="protein sequence ID" value="AUH63127.1"/>
    <property type="molecule type" value="Genomic_DNA"/>
</dbReference>
<feature type="region of interest" description="Disordered" evidence="1">
    <location>
        <begin position="1"/>
        <end position="21"/>
    </location>
</feature>
<organism evidence="2 3">
    <name type="scientific">Paracoccus zhejiangensis</name>
    <dbReference type="NCBI Taxonomy" id="1077935"/>
    <lineage>
        <taxon>Bacteria</taxon>
        <taxon>Pseudomonadati</taxon>
        <taxon>Pseudomonadota</taxon>
        <taxon>Alphaproteobacteria</taxon>
        <taxon>Rhodobacterales</taxon>
        <taxon>Paracoccaceae</taxon>
        <taxon>Paracoccus</taxon>
    </lineage>
</organism>
<dbReference type="OrthoDB" id="7873197at2"/>
<sequence length="142" mass="14951">MDDMTWGGAGGPGGPFAVPDSVPEADRAAVLAAVARAGEAKDTDGVAFTSSLFWSYVADLKRDFDEMRAGREVSLDAEALKRAVKSARDVREALVLMKQERDKVDKLRKDLAGGVGGGCLDLGAARDEIGRRLACLRRAGGG</sequence>
<dbReference type="Proteomes" id="UP000234530">
    <property type="component" value="Chromosome"/>
</dbReference>